<reference evidence="1 2" key="1">
    <citation type="journal article" date="2018" name="Front. Plant Sci.">
        <title>Red Clover (Trifolium pratense) and Zigzag Clover (T. medium) - A Picture of Genomic Similarities and Differences.</title>
        <authorList>
            <person name="Dluhosova J."/>
            <person name="Istvanek J."/>
            <person name="Nedelnik J."/>
            <person name="Repkova J."/>
        </authorList>
    </citation>
    <scope>NUCLEOTIDE SEQUENCE [LARGE SCALE GENOMIC DNA]</scope>
    <source>
        <strain evidence="2">cv. 10/8</strain>
        <tissue evidence="1">Leaf</tissue>
    </source>
</reference>
<keyword evidence="2" id="KW-1185">Reference proteome</keyword>
<proteinExistence type="predicted"/>
<accession>A0A392SVH5</accession>
<feature type="non-terminal residue" evidence="1">
    <location>
        <position position="56"/>
    </location>
</feature>
<protein>
    <submittedName>
        <fullName evidence="1">Uncharacterized protein</fullName>
    </submittedName>
</protein>
<evidence type="ECO:0000313" key="2">
    <source>
        <dbReference type="Proteomes" id="UP000265520"/>
    </source>
</evidence>
<evidence type="ECO:0000313" key="1">
    <source>
        <dbReference type="EMBL" id="MCI52437.1"/>
    </source>
</evidence>
<sequence length="56" mass="6374">MFGDSSVICAPRRRGRRVAQAVRVNASGRFRHLRVAQLHLARRVSSLFITRAAQDR</sequence>
<dbReference type="Proteomes" id="UP000265520">
    <property type="component" value="Unassembled WGS sequence"/>
</dbReference>
<comment type="caution">
    <text evidence="1">The sequence shown here is derived from an EMBL/GenBank/DDBJ whole genome shotgun (WGS) entry which is preliminary data.</text>
</comment>
<organism evidence="1 2">
    <name type="scientific">Trifolium medium</name>
    <dbReference type="NCBI Taxonomy" id="97028"/>
    <lineage>
        <taxon>Eukaryota</taxon>
        <taxon>Viridiplantae</taxon>
        <taxon>Streptophyta</taxon>
        <taxon>Embryophyta</taxon>
        <taxon>Tracheophyta</taxon>
        <taxon>Spermatophyta</taxon>
        <taxon>Magnoliopsida</taxon>
        <taxon>eudicotyledons</taxon>
        <taxon>Gunneridae</taxon>
        <taxon>Pentapetalae</taxon>
        <taxon>rosids</taxon>
        <taxon>fabids</taxon>
        <taxon>Fabales</taxon>
        <taxon>Fabaceae</taxon>
        <taxon>Papilionoideae</taxon>
        <taxon>50 kb inversion clade</taxon>
        <taxon>NPAAA clade</taxon>
        <taxon>Hologalegina</taxon>
        <taxon>IRL clade</taxon>
        <taxon>Trifolieae</taxon>
        <taxon>Trifolium</taxon>
    </lineage>
</organism>
<dbReference type="EMBL" id="LXQA010447148">
    <property type="protein sequence ID" value="MCI52437.1"/>
    <property type="molecule type" value="Genomic_DNA"/>
</dbReference>
<name>A0A392SVH5_9FABA</name>
<dbReference type="AlphaFoldDB" id="A0A392SVH5"/>